<dbReference type="OrthoDB" id="1524454at2"/>
<proteinExistence type="predicted"/>
<dbReference type="KEGG" id="fll:EI427_05480"/>
<dbReference type="Pfam" id="PF12867">
    <property type="entry name" value="DinB_2"/>
    <property type="match status" value="1"/>
</dbReference>
<dbReference type="AlphaFoldDB" id="A0A3S9P0J8"/>
<dbReference type="RefSeq" id="WP_126612466.1">
    <property type="nucleotide sequence ID" value="NZ_CP034562.1"/>
</dbReference>
<sequence>MKIAQNELIDKLIQQVQENLATTSTFLNLSTEELNTRLSADSWSILECMAHLNLYGDYYIEKINTDLISNSKPKKKDIYKGGWLGNYFTNLMAPVNKKIKNKMPSPKDKNTLGKKLDKNTLEIRIDQQLRIITLLENARNSDLEGMRVPITISKMIKLKLGDTFRFVIAHEHRHTLQSLNIIHALEVY</sequence>
<evidence type="ECO:0000313" key="3">
    <source>
        <dbReference type="Proteomes" id="UP000267268"/>
    </source>
</evidence>
<dbReference type="Proteomes" id="UP000267268">
    <property type="component" value="Chromosome 1"/>
</dbReference>
<evidence type="ECO:0000259" key="1">
    <source>
        <dbReference type="Pfam" id="PF12867"/>
    </source>
</evidence>
<gene>
    <name evidence="2" type="ORF">EI427_05480</name>
</gene>
<dbReference type="InterPro" id="IPR024775">
    <property type="entry name" value="DinB-like"/>
</dbReference>
<organism evidence="2 3">
    <name type="scientific">Flammeovirga pectinis</name>
    <dbReference type="NCBI Taxonomy" id="2494373"/>
    <lineage>
        <taxon>Bacteria</taxon>
        <taxon>Pseudomonadati</taxon>
        <taxon>Bacteroidota</taxon>
        <taxon>Cytophagia</taxon>
        <taxon>Cytophagales</taxon>
        <taxon>Flammeovirgaceae</taxon>
        <taxon>Flammeovirga</taxon>
    </lineage>
</organism>
<protein>
    <submittedName>
        <fullName evidence="2">DinB family protein</fullName>
    </submittedName>
</protein>
<dbReference type="SUPFAM" id="SSF109854">
    <property type="entry name" value="DinB/YfiT-like putative metalloenzymes"/>
    <property type="match status" value="1"/>
</dbReference>
<dbReference type="Gene3D" id="1.20.120.450">
    <property type="entry name" value="dinb family like domain"/>
    <property type="match status" value="1"/>
</dbReference>
<keyword evidence="3" id="KW-1185">Reference proteome</keyword>
<name>A0A3S9P0J8_9BACT</name>
<reference evidence="2 3" key="1">
    <citation type="submission" date="2018-12" db="EMBL/GenBank/DDBJ databases">
        <title>Flammeovirga pectinis sp. nov., isolated from the gut of the Korean scallop, Patinopecten yessoensis.</title>
        <authorList>
            <person name="Bae J.-W."/>
            <person name="Jeong Y.-S."/>
            <person name="Kang W."/>
        </authorList>
    </citation>
    <scope>NUCLEOTIDE SEQUENCE [LARGE SCALE GENOMIC DNA]</scope>
    <source>
        <strain evidence="2 3">L12M1</strain>
    </source>
</reference>
<evidence type="ECO:0000313" key="2">
    <source>
        <dbReference type="EMBL" id="AZQ61702.1"/>
    </source>
</evidence>
<dbReference type="EMBL" id="CP034562">
    <property type="protein sequence ID" value="AZQ61702.1"/>
    <property type="molecule type" value="Genomic_DNA"/>
</dbReference>
<feature type="domain" description="DinB-like" evidence="1">
    <location>
        <begin position="22"/>
        <end position="177"/>
    </location>
</feature>
<accession>A0A3S9P0J8</accession>
<dbReference type="InterPro" id="IPR034660">
    <property type="entry name" value="DinB/YfiT-like"/>
</dbReference>